<dbReference type="EMBL" id="CAJVPT010033315">
    <property type="protein sequence ID" value="CAG8704398.1"/>
    <property type="molecule type" value="Genomic_DNA"/>
</dbReference>
<comment type="caution">
    <text evidence="1">The sequence shown here is derived from an EMBL/GenBank/DDBJ whole genome shotgun (WGS) entry which is preliminary data.</text>
</comment>
<evidence type="ECO:0000313" key="1">
    <source>
        <dbReference type="EMBL" id="CAG8704398.1"/>
    </source>
</evidence>
<dbReference type="Proteomes" id="UP000789525">
    <property type="component" value="Unassembled WGS sequence"/>
</dbReference>
<evidence type="ECO:0000313" key="2">
    <source>
        <dbReference type="Proteomes" id="UP000789525"/>
    </source>
</evidence>
<gene>
    <name evidence="1" type="ORF">ACOLOM_LOCUS10387</name>
</gene>
<accession>A0ACA9PDG7</accession>
<feature type="non-terminal residue" evidence="1">
    <location>
        <position position="1"/>
    </location>
</feature>
<protein>
    <submittedName>
        <fullName evidence="1">12589_t:CDS:1</fullName>
    </submittedName>
</protein>
<keyword evidence="2" id="KW-1185">Reference proteome</keyword>
<name>A0ACA9PDG7_9GLOM</name>
<reference evidence="1" key="1">
    <citation type="submission" date="2021-06" db="EMBL/GenBank/DDBJ databases">
        <authorList>
            <person name="Kallberg Y."/>
            <person name="Tangrot J."/>
            <person name="Rosling A."/>
        </authorList>
    </citation>
    <scope>NUCLEOTIDE SEQUENCE</scope>
    <source>
        <strain evidence="1">CL356</strain>
    </source>
</reference>
<organism evidence="1 2">
    <name type="scientific">Acaulospora colombiana</name>
    <dbReference type="NCBI Taxonomy" id="27376"/>
    <lineage>
        <taxon>Eukaryota</taxon>
        <taxon>Fungi</taxon>
        <taxon>Fungi incertae sedis</taxon>
        <taxon>Mucoromycota</taxon>
        <taxon>Glomeromycotina</taxon>
        <taxon>Glomeromycetes</taxon>
        <taxon>Diversisporales</taxon>
        <taxon>Acaulosporaceae</taxon>
        <taxon>Acaulospora</taxon>
    </lineage>
</organism>
<sequence length="400" mass="46349">AVGLHLYWGRNLLAAHDTEWRRHRKIMQPAFNPKTYEMVWDETLRLYNQMLAFEKFPTKKGEKLSFPAFQDITQRIALCIILSCGFGIPFDWDERDMPSTEEGFRLDNGVRVQSDNMMWVCYAPNWLYKLPIKKMRYIGEGTKGLRAWFQRAMLNKKTEIEEKVRSNGGEMDLDQFRNDVFTRLNLANYIDRKMDFTDSEITTAGSLAATFCLLTSHPEEQEVVYKEVTELMAKNGTEQLSFDDYDSLPKTRAVFIEALRMYPPANIAIRECVEDTILKVPFVEDDGTVREDSIPIPKGTIMVNDFIAMQPHLFKPSRWYNSTSDDAYTVFSVGPRTCIGRKFSLTEGVCWIAHLLRNFTVEPLLSQGESVESWKERVLENGTFKLSFALKDAPLVFKRR</sequence>
<proteinExistence type="predicted"/>